<proteinExistence type="predicted"/>
<feature type="region of interest" description="Disordered" evidence="1">
    <location>
        <begin position="36"/>
        <end position="59"/>
    </location>
</feature>
<protein>
    <submittedName>
        <fullName evidence="2">Uncharacterized protein</fullName>
    </submittedName>
</protein>
<evidence type="ECO:0000313" key="3">
    <source>
        <dbReference type="Proteomes" id="UP000255106"/>
    </source>
</evidence>
<dbReference type="AlphaFoldDB" id="A0A377LUK5"/>
<dbReference type="EMBL" id="UGJB01000004">
    <property type="protein sequence ID" value="STQ09809.1"/>
    <property type="molecule type" value="Genomic_DNA"/>
</dbReference>
<reference evidence="2 3" key="1">
    <citation type="submission" date="2018-06" db="EMBL/GenBank/DDBJ databases">
        <authorList>
            <consortium name="Pathogen Informatics"/>
            <person name="Doyle S."/>
        </authorList>
    </citation>
    <scope>NUCLEOTIDE SEQUENCE [LARGE SCALE GENOMIC DNA]</scope>
    <source>
        <strain evidence="2 3">NCTC10005</strain>
    </source>
</reference>
<feature type="compositionally biased region" description="Basic and acidic residues" evidence="1">
    <location>
        <begin position="49"/>
        <end position="59"/>
    </location>
</feature>
<organism evidence="2 3">
    <name type="scientific">Enterobacter cloacae</name>
    <dbReference type="NCBI Taxonomy" id="550"/>
    <lineage>
        <taxon>Bacteria</taxon>
        <taxon>Pseudomonadati</taxon>
        <taxon>Pseudomonadota</taxon>
        <taxon>Gammaproteobacteria</taxon>
        <taxon>Enterobacterales</taxon>
        <taxon>Enterobacteriaceae</taxon>
        <taxon>Enterobacter</taxon>
        <taxon>Enterobacter cloacae complex</taxon>
    </lineage>
</organism>
<sequence>MKKAYNKLCVTDVPLPDSRAGSQFSEAKKANRLKDIHHHQHRNPATVARRPDIFKPALE</sequence>
<name>A0A377LUK5_ENTCL</name>
<evidence type="ECO:0000256" key="1">
    <source>
        <dbReference type="SAM" id="MobiDB-lite"/>
    </source>
</evidence>
<gene>
    <name evidence="2" type="ORF">NCTC10005_02532</name>
</gene>
<accession>A0A377LUK5</accession>
<evidence type="ECO:0000313" key="2">
    <source>
        <dbReference type="EMBL" id="STQ09809.1"/>
    </source>
</evidence>
<dbReference type="Proteomes" id="UP000255106">
    <property type="component" value="Unassembled WGS sequence"/>
</dbReference>